<dbReference type="Proteomes" id="UP000559117">
    <property type="component" value="Unassembled WGS sequence"/>
</dbReference>
<organism evidence="2 3">
    <name type="scientific">Pectinatus brassicae</name>
    <dbReference type="NCBI Taxonomy" id="862415"/>
    <lineage>
        <taxon>Bacteria</taxon>
        <taxon>Bacillati</taxon>
        <taxon>Bacillota</taxon>
        <taxon>Negativicutes</taxon>
        <taxon>Selenomonadales</taxon>
        <taxon>Selenomonadaceae</taxon>
        <taxon>Pectinatus</taxon>
    </lineage>
</organism>
<evidence type="ECO:0000313" key="3">
    <source>
        <dbReference type="Proteomes" id="UP000559117"/>
    </source>
</evidence>
<accession>A0A840UMC3</accession>
<dbReference type="Gene3D" id="2.120.10.10">
    <property type="match status" value="1"/>
</dbReference>
<dbReference type="InterPro" id="IPR011040">
    <property type="entry name" value="Sialidase"/>
</dbReference>
<comment type="caution">
    <text evidence="2">The sequence shown here is derived from an EMBL/GenBank/DDBJ whole genome shotgun (WGS) entry which is preliminary data.</text>
</comment>
<dbReference type="CDD" id="cd15482">
    <property type="entry name" value="Sialidase_non-viral"/>
    <property type="match status" value="1"/>
</dbReference>
<evidence type="ECO:0000313" key="2">
    <source>
        <dbReference type="EMBL" id="MBB5336957.1"/>
    </source>
</evidence>
<sequence>MKNTNVVYMKKVESKVDEDIFDGKIKQDAEKNYDYAYLPTQCPQNHASKLLELSNGDILCAWFAGTQEGVSDISIFLSRLNKETDCWSKAEKMSMDPERSEQNPVLFEDDSKKLWLFYTAQKYGNQDTAIVRYRTSEDYGYTWSDEDVFFDEPGTFIRQSIIILNDGTWLFPIFRCAVKTGEKWTGDHDTSAVKVSADKGKTWQEYTVPDSVGLVHMCINKLKDNTLIALFRSRWADNIYRSTSTDGCHWTTPIKLDLPNNNSSIQSFVLNDGDIVMVFNNINSTQSEQRRTSLYDEIEEGRVDDAERNITHAVPEDKLGRKAVWGVPRAPMTIAISHDGGLTWPAVKIIQDGDGICLSNNSKEKKNREFSYPSVLQSRDGKIHMTFTYFRQVIKHVILTKNWILEK</sequence>
<dbReference type="InterPro" id="IPR036278">
    <property type="entry name" value="Sialidase_sf"/>
</dbReference>
<keyword evidence="3" id="KW-1185">Reference proteome</keyword>
<dbReference type="AlphaFoldDB" id="A0A840UMC3"/>
<feature type="domain" description="Sialidase" evidence="1">
    <location>
        <begin position="56"/>
        <end position="385"/>
    </location>
</feature>
<dbReference type="PANTHER" id="PTHR43752:SF2">
    <property type="entry name" value="BNR_ASP-BOX REPEAT FAMILY PROTEIN"/>
    <property type="match status" value="1"/>
</dbReference>
<dbReference type="RefSeq" id="WP_196611137.1">
    <property type="nucleotide sequence ID" value="NZ_JACHFH010000029.1"/>
</dbReference>
<reference evidence="2 3" key="1">
    <citation type="submission" date="2020-08" db="EMBL/GenBank/DDBJ databases">
        <title>Genomic Encyclopedia of Type Strains, Phase IV (KMG-IV): sequencing the most valuable type-strain genomes for metagenomic binning, comparative biology and taxonomic classification.</title>
        <authorList>
            <person name="Goeker M."/>
        </authorList>
    </citation>
    <scope>NUCLEOTIDE SEQUENCE [LARGE SCALE GENOMIC DNA]</scope>
    <source>
        <strain evidence="2 3">DSM 24661</strain>
    </source>
</reference>
<dbReference type="EMBL" id="JACHFH010000029">
    <property type="protein sequence ID" value="MBB5336957.1"/>
    <property type="molecule type" value="Genomic_DNA"/>
</dbReference>
<dbReference type="SUPFAM" id="SSF50939">
    <property type="entry name" value="Sialidases"/>
    <property type="match status" value="1"/>
</dbReference>
<gene>
    <name evidence="2" type="ORF">HNR32_002112</name>
</gene>
<name>A0A840UMC3_9FIRM</name>
<protein>
    <submittedName>
        <fullName evidence="2">Putative neuraminidase</fullName>
    </submittedName>
</protein>
<evidence type="ECO:0000259" key="1">
    <source>
        <dbReference type="Pfam" id="PF13088"/>
    </source>
</evidence>
<dbReference type="PANTHER" id="PTHR43752">
    <property type="entry name" value="BNR/ASP-BOX REPEAT FAMILY PROTEIN"/>
    <property type="match status" value="1"/>
</dbReference>
<proteinExistence type="predicted"/>
<dbReference type="Pfam" id="PF13088">
    <property type="entry name" value="BNR_2"/>
    <property type="match status" value="1"/>
</dbReference>